<evidence type="ECO:0000259" key="2">
    <source>
        <dbReference type="Pfam" id="PF13609"/>
    </source>
</evidence>
<accession>A0A6H1UHG1</accession>
<feature type="domain" description="Porin" evidence="2">
    <location>
        <begin position="12"/>
        <end position="306"/>
    </location>
</feature>
<dbReference type="GO" id="GO:0015288">
    <property type="term" value="F:porin activity"/>
    <property type="evidence" value="ECO:0007669"/>
    <property type="project" value="InterPro"/>
</dbReference>
<dbReference type="InterPro" id="IPR033900">
    <property type="entry name" value="Gram_neg_porin_domain"/>
</dbReference>
<dbReference type="SUPFAM" id="SSF56935">
    <property type="entry name" value="Porins"/>
    <property type="match status" value="1"/>
</dbReference>
<dbReference type="AlphaFoldDB" id="A0A6H1UHG1"/>
<feature type="signal peptide" evidence="1">
    <location>
        <begin position="1"/>
        <end position="21"/>
    </location>
</feature>
<dbReference type="KEGG" id="fes:HER31_12580"/>
<evidence type="ECO:0000313" key="3">
    <source>
        <dbReference type="EMBL" id="QIZ77656.1"/>
    </source>
</evidence>
<name>A0A6H1UHG1_9GAMM</name>
<dbReference type="RefSeq" id="WP_168660915.1">
    <property type="nucleotide sequence ID" value="NZ_CP051180.1"/>
</dbReference>
<feature type="chain" id="PRO_5026019201" evidence="1">
    <location>
        <begin position="22"/>
        <end position="337"/>
    </location>
</feature>
<reference evidence="3 4" key="1">
    <citation type="submission" date="2020-04" db="EMBL/GenBank/DDBJ databases">
        <title>Ferrimonas sp. S7 isolated from sea water.</title>
        <authorList>
            <person name="Bae S.S."/>
            <person name="Baek K."/>
        </authorList>
    </citation>
    <scope>NUCLEOTIDE SEQUENCE [LARGE SCALE GENOMIC DNA]</scope>
    <source>
        <strain evidence="3 4">S7</strain>
    </source>
</reference>
<dbReference type="Proteomes" id="UP000501602">
    <property type="component" value="Chromosome"/>
</dbReference>
<dbReference type="Gene3D" id="2.40.160.10">
    <property type="entry name" value="Porin"/>
    <property type="match status" value="1"/>
</dbReference>
<proteinExistence type="predicted"/>
<sequence length="337" mass="37213">MRRSFIGLAVVSALVSTSVMAEAEPFKTSAYGDVQVQALWQTDKDFETEVALANLGVKGVYKYDGLTAKFDLGGQYSDNDNSGDADDFEILKANILLANKYGAIFAGDGVSGSYSNIYQRIDIHESNNNEAYNSAMLYEQPKYSENIFCLISKKYDVGFGKLQAKTAIVTPKDNNGSDDDVLMGRILFFSDSFNATFNALRIDEKYGNADDTYMRYALGADYSIDNLTLAAVAEVTDESFNGAENTYIGAATYRMDKFEFGVSYQHKTFEEKIGVEDIDSVGLAIASVKYHHSKYLTLYTEVAEYGEDMTKAFADTNFAGKFANSEDNVSIGVKVRF</sequence>
<dbReference type="EMBL" id="CP051180">
    <property type="protein sequence ID" value="QIZ77656.1"/>
    <property type="molecule type" value="Genomic_DNA"/>
</dbReference>
<dbReference type="InterPro" id="IPR023614">
    <property type="entry name" value="Porin_dom_sf"/>
</dbReference>
<keyword evidence="4" id="KW-1185">Reference proteome</keyword>
<keyword evidence="1" id="KW-0732">Signal</keyword>
<dbReference type="Pfam" id="PF13609">
    <property type="entry name" value="Porin_4"/>
    <property type="match status" value="1"/>
</dbReference>
<evidence type="ECO:0000256" key="1">
    <source>
        <dbReference type="SAM" id="SignalP"/>
    </source>
</evidence>
<dbReference type="GO" id="GO:0016020">
    <property type="term" value="C:membrane"/>
    <property type="evidence" value="ECO:0007669"/>
    <property type="project" value="InterPro"/>
</dbReference>
<evidence type="ECO:0000313" key="4">
    <source>
        <dbReference type="Proteomes" id="UP000501602"/>
    </source>
</evidence>
<organism evidence="3 4">
    <name type="scientific">Ferrimonas lipolytica</name>
    <dbReference type="NCBI Taxonomy" id="2724191"/>
    <lineage>
        <taxon>Bacteria</taxon>
        <taxon>Pseudomonadati</taxon>
        <taxon>Pseudomonadota</taxon>
        <taxon>Gammaproteobacteria</taxon>
        <taxon>Alteromonadales</taxon>
        <taxon>Ferrimonadaceae</taxon>
        <taxon>Ferrimonas</taxon>
    </lineage>
</organism>
<protein>
    <submittedName>
        <fullName evidence="3">Porin</fullName>
    </submittedName>
</protein>
<gene>
    <name evidence="3" type="ORF">HER31_12580</name>
</gene>